<dbReference type="Proteomes" id="UP000008370">
    <property type="component" value="Unassembled WGS sequence"/>
</dbReference>
<dbReference type="OrthoDB" id="10528812at2759"/>
<feature type="signal peptide" evidence="1">
    <location>
        <begin position="1"/>
        <end position="17"/>
    </location>
</feature>
<accession>K5W569</accession>
<dbReference type="GeneID" id="18917004"/>
<evidence type="ECO:0000256" key="1">
    <source>
        <dbReference type="SAM" id="SignalP"/>
    </source>
</evidence>
<dbReference type="HOGENOM" id="CLU_2038873_0_0_1"/>
<organism evidence="2 3">
    <name type="scientific">Phanerochaete carnosa (strain HHB-10118-sp)</name>
    <name type="common">White-rot fungus</name>
    <name type="synonym">Peniophora carnosa</name>
    <dbReference type="NCBI Taxonomy" id="650164"/>
    <lineage>
        <taxon>Eukaryota</taxon>
        <taxon>Fungi</taxon>
        <taxon>Dikarya</taxon>
        <taxon>Basidiomycota</taxon>
        <taxon>Agaricomycotina</taxon>
        <taxon>Agaricomycetes</taxon>
        <taxon>Polyporales</taxon>
        <taxon>Phanerochaetaceae</taxon>
        <taxon>Phanerochaete</taxon>
    </lineage>
</organism>
<sequence length="121" mass="13216">MNFIAVLVLALLPSASGVDLLSSASLPLTETITVPDHIPCCEDLPALTSLGLLSQSVIRRYKMRCVVKQEDQEIGMSNSGDHQDCRRMDHVYSVSLRMLGPGRFWGSSRRDDGVALLTGVE</sequence>
<evidence type="ECO:0000313" key="3">
    <source>
        <dbReference type="Proteomes" id="UP000008370"/>
    </source>
</evidence>
<dbReference type="AlphaFoldDB" id="K5W569"/>
<feature type="chain" id="PRO_5003889074" evidence="1">
    <location>
        <begin position="18"/>
        <end position="121"/>
    </location>
</feature>
<gene>
    <name evidence="2" type="ORF">PHACADRAFT_258018</name>
</gene>
<name>K5W569_PHACS</name>
<evidence type="ECO:0000313" key="2">
    <source>
        <dbReference type="EMBL" id="EKM54275.1"/>
    </source>
</evidence>
<protein>
    <submittedName>
        <fullName evidence="2">Uncharacterized protein</fullName>
    </submittedName>
</protein>
<dbReference type="InParanoid" id="K5W569"/>
<keyword evidence="1" id="KW-0732">Signal</keyword>
<proteinExistence type="predicted"/>
<reference evidence="2 3" key="1">
    <citation type="journal article" date="2012" name="BMC Genomics">
        <title>Comparative genomics of the white-rot fungi, Phanerochaete carnosa and P. chrysosporium, to elucidate the genetic basis of the distinct wood types they colonize.</title>
        <authorList>
            <person name="Suzuki H."/>
            <person name="MacDonald J."/>
            <person name="Syed K."/>
            <person name="Salamov A."/>
            <person name="Hori C."/>
            <person name="Aerts A."/>
            <person name="Henrissat B."/>
            <person name="Wiebenga A."/>
            <person name="vanKuyk P.A."/>
            <person name="Barry K."/>
            <person name="Lindquist E."/>
            <person name="LaButti K."/>
            <person name="Lapidus A."/>
            <person name="Lucas S."/>
            <person name="Coutinho P."/>
            <person name="Gong Y."/>
            <person name="Samejima M."/>
            <person name="Mahadevan R."/>
            <person name="Abou-Zaid M."/>
            <person name="de Vries R.P."/>
            <person name="Igarashi K."/>
            <person name="Yadav J.S."/>
            <person name="Grigoriev I.V."/>
            <person name="Master E.R."/>
        </authorList>
    </citation>
    <scope>NUCLEOTIDE SEQUENCE [LARGE SCALE GENOMIC DNA]</scope>
    <source>
        <strain evidence="2 3">HHB-10118-sp</strain>
    </source>
</reference>
<dbReference type="KEGG" id="pco:PHACADRAFT_258018"/>
<keyword evidence="3" id="KW-1185">Reference proteome</keyword>
<dbReference type="EMBL" id="JH930473">
    <property type="protein sequence ID" value="EKM54275.1"/>
    <property type="molecule type" value="Genomic_DNA"/>
</dbReference>
<dbReference type="RefSeq" id="XP_007396974.1">
    <property type="nucleotide sequence ID" value="XM_007396912.1"/>
</dbReference>